<evidence type="ECO:0000256" key="3">
    <source>
        <dbReference type="ARBA" id="ARBA00022448"/>
    </source>
</evidence>
<dbReference type="InterPro" id="IPR003784">
    <property type="entry name" value="BioY"/>
</dbReference>
<keyword evidence="7 8" id="KW-0472">Membrane</keyword>
<dbReference type="Gene3D" id="1.10.1760.20">
    <property type="match status" value="1"/>
</dbReference>
<dbReference type="PANTHER" id="PTHR34295:SF4">
    <property type="entry name" value="BIOTIN TRANSPORTER BIOY-RELATED"/>
    <property type="match status" value="1"/>
</dbReference>
<name>A0A1G6NL92_9ACTN</name>
<dbReference type="EMBL" id="FMZM01000003">
    <property type="protein sequence ID" value="SDC68077.1"/>
    <property type="molecule type" value="Genomic_DNA"/>
</dbReference>
<evidence type="ECO:0000256" key="7">
    <source>
        <dbReference type="ARBA" id="ARBA00023136"/>
    </source>
</evidence>
<evidence type="ECO:0000256" key="4">
    <source>
        <dbReference type="ARBA" id="ARBA00022475"/>
    </source>
</evidence>
<evidence type="ECO:0000256" key="2">
    <source>
        <dbReference type="ARBA" id="ARBA00010692"/>
    </source>
</evidence>
<dbReference type="STRING" id="1045774.SAMN05421872_103280"/>
<comment type="subcellular location">
    <subcellularLocation>
        <location evidence="1 8">Cell membrane</location>
        <topology evidence="1 8">Multi-pass membrane protein</topology>
    </subcellularLocation>
</comment>
<protein>
    <recommendedName>
        <fullName evidence="8">Biotin transporter</fullName>
    </recommendedName>
</protein>
<evidence type="ECO:0000256" key="8">
    <source>
        <dbReference type="PIRNR" id="PIRNR016661"/>
    </source>
</evidence>
<dbReference type="Pfam" id="PF02632">
    <property type="entry name" value="BioY"/>
    <property type="match status" value="1"/>
</dbReference>
<sequence length="202" mass="20617">MTMTDDSTAPATTRRPRLSATDLALVAAFAALIAACTVVGGIPVGGAGVEITLQTFGIALTGALLGAVRGTLAVAVYLALGAAGLPIFSGHSSGLGVFTGLTAGYLWSFLAVAFVTGLLVRYAARGRRTSAFVVFLCCLPGVGLNHLLGILGMAAFSDVPFSTAAGWDAPFWLGDIVKALVVALVAAEVHRAFPQLLGRRTR</sequence>
<keyword evidence="5" id="KW-0812">Transmembrane</keyword>
<dbReference type="PIRSF" id="PIRSF016661">
    <property type="entry name" value="BioY"/>
    <property type="match status" value="1"/>
</dbReference>
<evidence type="ECO:0000313" key="9">
    <source>
        <dbReference type="EMBL" id="SDC68077.1"/>
    </source>
</evidence>
<dbReference type="Proteomes" id="UP000199034">
    <property type="component" value="Unassembled WGS sequence"/>
</dbReference>
<dbReference type="AlphaFoldDB" id="A0A1G6NL92"/>
<organism evidence="9 10">
    <name type="scientific">Nocardioides lianchengensis</name>
    <dbReference type="NCBI Taxonomy" id="1045774"/>
    <lineage>
        <taxon>Bacteria</taxon>
        <taxon>Bacillati</taxon>
        <taxon>Actinomycetota</taxon>
        <taxon>Actinomycetes</taxon>
        <taxon>Propionibacteriales</taxon>
        <taxon>Nocardioidaceae</taxon>
        <taxon>Nocardioides</taxon>
    </lineage>
</organism>
<evidence type="ECO:0000256" key="6">
    <source>
        <dbReference type="ARBA" id="ARBA00022989"/>
    </source>
</evidence>
<evidence type="ECO:0000256" key="1">
    <source>
        <dbReference type="ARBA" id="ARBA00004651"/>
    </source>
</evidence>
<dbReference type="PANTHER" id="PTHR34295">
    <property type="entry name" value="BIOTIN TRANSPORTER BIOY"/>
    <property type="match status" value="1"/>
</dbReference>
<comment type="similarity">
    <text evidence="2 8">Belongs to the BioY family.</text>
</comment>
<evidence type="ECO:0000313" key="10">
    <source>
        <dbReference type="Proteomes" id="UP000199034"/>
    </source>
</evidence>
<dbReference type="GO" id="GO:0005886">
    <property type="term" value="C:plasma membrane"/>
    <property type="evidence" value="ECO:0007669"/>
    <property type="project" value="UniProtKB-SubCell"/>
</dbReference>
<gene>
    <name evidence="9" type="ORF">SAMN05421872_103280</name>
</gene>
<keyword evidence="4 8" id="KW-1003">Cell membrane</keyword>
<keyword evidence="3 8" id="KW-0813">Transport</keyword>
<keyword evidence="6" id="KW-1133">Transmembrane helix</keyword>
<evidence type="ECO:0000256" key="5">
    <source>
        <dbReference type="ARBA" id="ARBA00022692"/>
    </source>
</evidence>
<dbReference type="GO" id="GO:0015225">
    <property type="term" value="F:biotin transmembrane transporter activity"/>
    <property type="evidence" value="ECO:0007669"/>
    <property type="project" value="UniProtKB-UniRule"/>
</dbReference>
<dbReference type="RefSeq" id="WP_244509299.1">
    <property type="nucleotide sequence ID" value="NZ_FMZM01000003.1"/>
</dbReference>
<reference evidence="9 10" key="1">
    <citation type="submission" date="2016-10" db="EMBL/GenBank/DDBJ databases">
        <authorList>
            <person name="de Groot N.N."/>
        </authorList>
    </citation>
    <scope>NUCLEOTIDE SEQUENCE [LARGE SCALE GENOMIC DNA]</scope>
    <source>
        <strain evidence="9 10">CGMCC 4.6858</strain>
    </source>
</reference>
<proteinExistence type="inferred from homology"/>
<keyword evidence="10" id="KW-1185">Reference proteome</keyword>
<accession>A0A1G6NL92</accession>